<sequence length="29" mass="3076">QDDGKAASGETAEETEEGEGEEEPSHEDL</sequence>
<accession>A0A820RUH4</accession>
<feature type="region of interest" description="Disordered" evidence="1">
    <location>
        <begin position="1"/>
        <end position="29"/>
    </location>
</feature>
<evidence type="ECO:0000313" key="3">
    <source>
        <dbReference type="Proteomes" id="UP000663868"/>
    </source>
</evidence>
<protein>
    <submittedName>
        <fullName evidence="2">Uncharacterized protein</fullName>
    </submittedName>
</protein>
<dbReference type="EMBL" id="CAJOBB010030678">
    <property type="protein sequence ID" value="CAF4445109.1"/>
    <property type="molecule type" value="Genomic_DNA"/>
</dbReference>
<dbReference type="Proteomes" id="UP000663868">
    <property type="component" value="Unassembled WGS sequence"/>
</dbReference>
<comment type="caution">
    <text evidence="2">The sequence shown here is derived from an EMBL/GenBank/DDBJ whole genome shotgun (WGS) entry which is preliminary data.</text>
</comment>
<evidence type="ECO:0000256" key="1">
    <source>
        <dbReference type="SAM" id="MobiDB-lite"/>
    </source>
</evidence>
<gene>
    <name evidence="2" type="ORF">KXQ929_LOCUS53621</name>
</gene>
<feature type="non-terminal residue" evidence="2">
    <location>
        <position position="1"/>
    </location>
</feature>
<proteinExistence type="predicted"/>
<organism evidence="2 3">
    <name type="scientific">Adineta steineri</name>
    <dbReference type="NCBI Taxonomy" id="433720"/>
    <lineage>
        <taxon>Eukaryota</taxon>
        <taxon>Metazoa</taxon>
        <taxon>Spiralia</taxon>
        <taxon>Gnathifera</taxon>
        <taxon>Rotifera</taxon>
        <taxon>Eurotatoria</taxon>
        <taxon>Bdelloidea</taxon>
        <taxon>Adinetida</taxon>
        <taxon>Adinetidae</taxon>
        <taxon>Adineta</taxon>
    </lineage>
</organism>
<evidence type="ECO:0000313" key="2">
    <source>
        <dbReference type="EMBL" id="CAF4445109.1"/>
    </source>
</evidence>
<feature type="compositionally biased region" description="Acidic residues" evidence="1">
    <location>
        <begin position="11"/>
        <end position="29"/>
    </location>
</feature>
<feature type="compositionally biased region" description="Low complexity" evidence="1">
    <location>
        <begin position="1"/>
        <end position="10"/>
    </location>
</feature>
<dbReference type="AlphaFoldDB" id="A0A820RUH4"/>
<reference evidence="2" key="1">
    <citation type="submission" date="2021-02" db="EMBL/GenBank/DDBJ databases">
        <authorList>
            <person name="Nowell W R."/>
        </authorList>
    </citation>
    <scope>NUCLEOTIDE SEQUENCE</scope>
</reference>
<name>A0A820RUH4_9BILA</name>